<evidence type="ECO:0000313" key="3">
    <source>
        <dbReference type="Proteomes" id="UP001501822"/>
    </source>
</evidence>
<accession>A0ABN0X3T9</accession>
<dbReference type="InterPro" id="IPR038765">
    <property type="entry name" value="Papain-like_cys_pep_sf"/>
</dbReference>
<evidence type="ECO:0000313" key="2">
    <source>
        <dbReference type="EMBL" id="GAA0353733.1"/>
    </source>
</evidence>
<keyword evidence="3" id="KW-1185">Reference proteome</keyword>
<dbReference type="SUPFAM" id="SSF54001">
    <property type="entry name" value="Cysteine proteinases"/>
    <property type="match status" value="1"/>
</dbReference>
<organism evidence="2 3">
    <name type="scientific">Actinoallomurus spadix</name>
    <dbReference type="NCBI Taxonomy" id="79912"/>
    <lineage>
        <taxon>Bacteria</taxon>
        <taxon>Bacillati</taxon>
        <taxon>Actinomycetota</taxon>
        <taxon>Actinomycetes</taxon>
        <taxon>Streptosporangiales</taxon>
        <taxon>Thermomonosporaceae</taxon>
        <taxon>Actinoallomurus</taxon>
    </lineage>
</organism>
<gene>
    <name evidence="2" type="ORF">GCM10010151_49120</name>
</gene>
<protein>
    <recommendedName>
        <fullName evidence="1">Peptidase C51 domain-containing protein</fullName>
    </recommendedName>
</protein>
<dbReference type="EMBL" id="BAAABM010000045">
    <property type="protein sequence ID" value="GAA0353733.1"/>
    <property type="molecule type" value="Genomic_DNA"/>
</dbReference>
<proteinExistence type="predicted"/>
<evidence type="ECO:0000259" key="1">
    <source>
        <dbReference type="Pfam" id="PF05257"/>
    </source>
</evidence>
<comment type="caution">
    <text evidence="2">The sequence shown here is derived from an EMBL/GenBank/DDBJ whole genome shotgun (WGS) entry which is preliminary data.</text>
</comment>
<dbReference type="RefSeq" id="WP_252807299.1">
    <property type="nucleotide sequence ID" value="NZ_BAAABM010000045.1"/>
</dbReference>
<dbReference type="InterPro" id="IPR007921">
    <property type="entry name" value="CHAP_dom"/>
</dbReference>
<sequence>MDPVGKKLLDVAKSQLGYHEKASGYTKFGDWYGKHVDKDPVYKTSAWCDMFIAWAADKAGVEDWTGQFAYTPDHAKWFKKQDAWGHHAEPGAIVFFSWSGGKSIGDIEHVGIVERVDGHTLHTIEANHNNALTRATRDISQVVGFGYPSKVKVKAAPVQAAQTAQTDQNYAPKHAAPPPAVKEIGKDVQAQVDAHTTAAHDPAAPSSPMPDQQAALTGLLAVVLFGTVALAVGKSKVKVPVPAPSVRVRKRGKHHRTPVELPAEVSVADLDAADASTTLMPVLSAEAAAKAEDQEFWGKISELEEDVELAFWNTLHAAVSQNGAIETEVVSESVLS</sequence>
<name>A0ABN0X3T9_9ACTN</name>
<reference evidence="2 3" key="1">
    <citation type="journal article" date="2019" name="Int. J. Syst. Evol. Microbiol.">
        <title>The Global Catalogue of Microorganisms (GCM) 10K type strain sequencing project: providing services to taxonomists for standard genome sequencing and annotation.</title>
        <authorList>
            <consortium name="The Broad Institute Genomics Platform"/>
            <consortium name="The Broad Institute Genome Sequencing Center for Infectious Disease"/>
            <person name="Wu L."/>
            <person name="Ma J."/>
        </authorList>
    </citation>
    <scope>NUCLEOTIDE SEQUENCE [LARGE SCALE GENOMIC DNA]</scope>
    <source>
        <strain evidence="2 3">JCM 3146</strain>
    </source>
</reference>
<dbReference type="Proteomes" id="UP001501822">
    <property type="component" value="Unassembled WGS sequence"/>
</dbReference>
<feature type="domain" description="Peptidase C51" evidence="1">
    <location>
        <begin position="43"/>
        <end position="127"/>
    </location>
</feature>
<dbReference type="Pfam" id="PF05257">
    <property type="entry name" value="CHAP"/>
    <property type="match status" value="1"/>
</dbReference>